<feature type="region of interest" description="Disordered" evidence="11">
    <location>
        <begin position="62"/>
        <end position="88"/>
    </location>
</feature>
<gene>
    <name evidence="12" type="ORF">TSOC_014972</name>
</gene>
<evidence type="ECO:0000256" key="9">
    <source>
        <dbReference type="ARBA" id="ARBA00023136"/>
    </source>
</evidence>
<feature type="non-terminal residue" evidence="12">
    <location>
        <position position="1"/>
    </location>
</feature>
<comment type="subcellular location">
    <subcellularLocation>
        <location evidence="1 10">Endoplasmic reticulum membrane</location>
        <topology evidence="1 10">Multi-pass membrane protein</topology>
    </subcellularLocation>
</comment>
<evidence type="ECO:0000313" key="13">
    <source>
        <dbReference type="Proteomes" id="UP000236333"/>
    </source>
</evidence>
<feature type="transmembrane region" description="Helical" evidence="10">
    <location>
        <begin position="104"/>
        <end position="127"/>
    </location>
</feature>
<keyword evidence="7 10" id="KW-0256">Endoplasmic reticulum</keyword>
<evidence type="ECO:0000256" key="11">
    <source>
        <dbReference type="SAM" id="MobiDB-lite"/>
    </source>
</evidence>
<dbReference type="GO" id="GO:0006487">
    <property type="term" value="P:protein N-linked glycosylation"/>
    <property type="evidence" value="ECO:0007669"/>
    <property type="project" value="TreeGrafter"/>
</dbReference>
<dbReference type="EC" id="2.4.1.-" evidence="10"/>
<feature type="transmembrane region" description="Helical" evidence="10">
    <location>
        <begin position="20"/>
        <end position="43"/>
    </location>
</feature>
<evidence type="ECO:0000256" key="10">
    <source>
        <dbReference type="RuleBase" id="RU363110"/>
    </source>
</evidence>
<keyword evidence="13" id="KW-1185">Reference proteome</keyword>
<dbReference type="GO" id="GO:0042283">
    <property type="term" value="F:dolichyl pyrophosphate Glc1Man9GlcNAc2 alpha-1,3-glucosyltransferase activity"/>
    <property type="evidence" value="ECO:0007669"/>
    <property type="project" value="TreeGrafter"/>
</dbReference>
<feature type="compositionally biased region" description="Low complexity" evidence="11">
    <location>
        <begin position="62"/>
        <end position="80"/>
    </location>
</feature>
<sequence length="212" mass="21760">VLLWSLHAAQRGRPLLSGLLFAALLNLKHLFLYAAPAYFVLLLRHHCLEGLMSRAPAAAQPPRVRADHGSTAPASPAAGAGDREGGRGGAVAAKRRASALWQAASRLAALGGGVVVIFAASLGPFVAMGQAQQLLRRLFPFGRGLLHSYWAANAWAPYAAADKLLAAAAPALGPRLGAAGRWLQQRAAEGGGAGVANMAGGVVGVSRFAILP</sequence>
<comment type="pathway">
    <text evidence="2 10">Protein modification; protein glycosylation.</text>
</comment>
<dbReference type="AlphaFoldDB" id="A0A2J7ZG74"/>
<dbReference type="Pfam" id="PF03155">
    <property type="entry name" value="Alg6_Alg8"/>
    <property type="match status" value="1"/>
</dbReference>
<evidence type="ECO:0000313" key="12">
    <source>
        <dbReference type="EMBL" id="PNG99256.1"/>
    </source>
</evidence>
<dbReference type="PANTHER" id="PTHR12413:SF2">
    <property type="entry name" value="DOLICHYL PYROPHOSPHATE GLC1MAN9GLCNAC2 ALPHA-1,3-GLUCOSYLTRANSFERASE-RELATED"/>
    <property type="match status" value="1"/>
</dbReference>
<protein>
    <recommendedName>
        <fullName evidence="10">Alpha-1,3-glucosyltransferase</fullName>
        <ecNumber evidence="10">2.4.1.-</ecNumber>
    </recommendedName>
</protein>
<feature type="non-terminal residue" evidence="12">
    <location>
        <position position="212"/>
    </location>
</feature>
<comment type="caution">
    <text evidence="10">Lacks conserved residue(s) required for the propagation of feature annotation.</text>
</comment>
<proteinExistence type="inferred from homology"/>
<dbReference type="EMBL" id="PGGS01003523">
    <property type="protein sequence ID" value="PNG99256.1"/>
    <property type="molecule type" value="Genomic_DNA"/>
</dbReference>
<evidence type="ECO:0000256" key="5">
    <source>
        <dbReference type="ARBA" id="ARBA00022679"/>
    </source>
</evidence>
<evidence type="ECO:0000256" key="8">
    <source>
        <dbReference type="ARBA" id="ARBA00022989"/>
    </source>
</evidence>
<evidence type="ECO:0000256" key="1">
    <source>
        <dbReference type="ARBA" id="ARBA00004477"/>
    </source>
</evidence>
<evidence type="ECO:0000256" key="4">
    <source>
        <dbReference type="ARBA" id="ARBA00022676"/>
    </source>
</evidence>
<keyword evidence="6 10" id="KW-0812">Transmembrane</keyword>
<evidence type="ECO:0000256" key="3">
    <source>
        <dbReference type="ARBA" id="ARBA00008715"/>
    </source>
</evidence>
<keyword evidence="8 10" id="KW-1133">Transmembrane helix</keyword>
<dbReference type="GO" id="GO:0005789">
    <property type="term" value="C:endoplasmic reticulum membrane"/>
    <property type="evidence" value="ECO:0007669"/>
    <property type="project" value="UniProtKB-SubCell"/>
</dbReference>
<keyword evidence="5 10" id="KW-0808">Transferase</keyword>
<organism evidence="12 13">
    <name type="scientific">Tetrabaena socialis</name>
    <dbReference type="NCBI Taxonomy" id="47790"/>
    <lineage>
        <taxon>Eukaryota</taxon>
        <taxon>Viridiplantae</taxon>
        <taxon>Chlorophyta</taxon>
        <taxon>core chlorophytes</taxon>
        <taxon>Chlorophyceae</taxon>
        <taxon>CS clade</taxon>
        <taxon>Chlamydomonadales</taxon>
        <taxon>Tetrabaenaceae</taxon>
        <taxon>Tetrabaena</taxon>
    </lineage>
</organism>
<dbReference type="Proteomes" id="UP000236333">
    <property type="component" value="Unassembled WGS sequence"/>
</dbReference>
<dbReference type="InterPro" id="IPR004856">
    <property type="entry name" value="Glyco_trans_ALG6/ALG8"/>
</dbReference>
<reference evidence="12 13" key="1">
    <citation type="journal article" date="2017" name="Mol. Biol. Evol.">
        <title>The 4-celled Tetrabaena socialis nuclear genome reveals the essential components for genetic control of cell number at the origin of multicellularity in the volvocine lineage.</title>
        <authorList>
            <person name="Featherston J."/>
            <person name="Arakaki Y."/>
            <person name="Hanschen E.R."/>
            <person name="Ferris P.J."/>
            <person name="Michod R.E."/>
            <person name="Olson B.J.S.C."/>
            <person name="Nozaki H."/>
            <person name="Durand P.M."/>
        </authorList>
    </citation>
    <scope>NUCLEOTIDE SEQUENCE [LARGE SCALE GENOMIC DNA]</scope>
    <source>
        <strain evidence="12 13">NIES-571</strain>
    </source>
</reference>
<dbReference type="PANTHER" id="PTHR12413">
    <property type="entry name" value="DOLICHYL GLYCOSYLTRANSFERASE"/>
    <property type="match status" value="1"/>
</dbReference>
<dbReference type="UniPathway" id="UPA00378"/>
<evidence type="ECO:0000256" key="7">
    <source>
        <dbReference type="ARBA" id="ARBA00022824"/>
    </source>
</evidence>
<keyword evidence="9 10" id="KW-0472">Membrane</keyword>
<keyword evidence="4 10" id="KW-0328">Glycosyltransferase</keyword>
<comment type="similarity">
    <text evidence="3 10">Belongs to the ALG6/ALG8 glucosyltransferase family.</text>
</comment>
<evidence type="ECO:0000256" key="6">
    <source>
        <dbReference type="ARBA" id="ARBA00022692"/>
    </source>
</evidence>
<comment type="caution">
    <text evidence="12">The sequence shown here is derived from an EMBL/GenBank/DDBJ whole genome shotgun (WGS) entry which is preliminary data.</text>
</comment>
<accession>A0A2J7ZG74</accession>
<name>A0A2J7ZG74_9CHLO</name>
<evidence type="ECO:0000256" key="2">
    <source>
        <dbReference type="ARBA" id="ARBA00004922"/>
    </source>
</evidence>